<dbReference type="Pfam" id="PF12422">
    <property type="entry name" value="Condensin2nSMC"/>
    <property type="match status" value="1"/>
</dbReference>
<dbReference type="Gene3D" id="1.25.10.10">
    <property type="entry name" value="Leucine-rich Repeat Variant"/>
    <property type="match status" value="1"/>
</dbReference>
<evidence type="ECO:0008006" key="4">
    <source>
        <dbReference type="Google" id="ProtNLM"/>
    </source>
</evidence>
<feature type="region of interest" description="Disordered" evidence="1">
    <location>
        <begin position="514"/>
        <end position="551"/>
    </location>
</feature>
<gene>
    <name evidence="2" type="ORF">SK128_008960</name>
</gene>
<dbReference type="SUPFAM" id="SSF48371">
    <property type="entry name" value="ARM repeat"/>
    <property type="match status" value="1"/>
</dbReference>
<dbReference type="EMBL" id="JAXCGZ010015294">
    <property type="protein sequence ID" value="KAK7070599.1"/>
    <property type="molecule type" value="Genomic_DNA"/>
</dbReference>
<organism evidence="2 3">
    <name type="scientific">Halocaridina rubra</name>
    <name type="common">Hawaiian red shrimp</name>
    <dbReference type="NCBI Taxonomy" id="373956"/>
    <lineage>
        <taxon>Eukaryota</taxon>
        <taxon>Metazoa</taxon>
        <taxon>Ecdysozoa</taxon>
        <taxon>Arthropoda</taxon>
        <taxon>Crustacea</taxon>
        <taxon>Multicrustacea</taxon>
        <taxon>Malacostraca</taxon>
        <taxon>Eumalacostraca</taxon>
        <taxon>Eucarida</taxon>
        <taxon>Decapoda</taxon>
        <taxon>Pleocyemata</taxon>
        <taxon>Caridea</taxon>
        <taxon>Atyoidea</taxon>
        <taxon>Atyidae</taxon>
        <taxon>Halocaridina</taxon>
    </lineage>
</organism>
<dbReference type="Proteomes" id="UP001381693">
    <property type="component" value="Unassembled WGS sequence"/>
</dbReference>
<dbReference type="InterPro" id="IPR011989">
    <property type="entry name" value="ARM-like"/>
</dbReference>
<dbReference type="GO" id="GO:0000070">
    <property type="term" value="P:mitotic sister chromatid segregation"/>
    <property type="evidence" value="ECO:0007669"/>
    <property type="project" value="TreeGrafter"/>
</dbReference>
<evidence type="ECO:0000313" key="3">
    <source>
        <dbReference type="Proteomes" id="UP001381693"/>
    </source>
</evidence>
<accession>A0AAN9A156</accession>
<feature type="compositionally biased region" description="Polar residues" evidence="1">
    <location>
        <begin position="525"/>
        <end position="539"/>
    </location>
</feature>
<evidence type="ECO:0000256" key="1">
    <source>
        <dbReference type="SAM" id="MobiDB-lite"/>
    </source>
</evidence>
<proteinExistence type="predicted"/>
<dbReference type="GO" id="GO:0005634">
    <property type="term" value="C:nucleus"/>
    <property type="evidence" value="ECO:0007669"/>
    <property type="project" value="InterPro"/>
</dbReference>
<name>A0AAN9A156_HALRR</name>
<dbReference type="GO" id="GO:0000796">
    <property type="term" value="C:condensin complex"/>
    <property type="evidence" value="ECO:0007669"/>
    <property type="project" value="TreeGrafter"/>
</dbReference>
<dbReference type="InterPro" id="IPR024741">
    <property type="entry name" value="Condensin2_G2"/>
</dbReference>
<dbReference type="PANTHER" id="PTHR16199">
    <property type="entry name" value="CONDENSIN-2 COMPLEX SUBUNIT G2"/>
    <property type="match status" value="1"/>
</dbReference>
<reference evidence="2 3" key="1">
    <citation type="submission" date="2023-11" db="EMBL/GenBank/DDBJ databases">
        <title>Halocaridina rubra genome assembly.</title>
        <authorList>
            <person name="Smith C."/>
        </authorList>
    </citation>
    <scope>NUCLEOTIDE SEQUENCE [LARGE SCALE GENOMIC DNA]</scope>
    <source>
        <strain evidence="2">EP-1</strain>
        <tissue evidence="2">Whole</tissue>
    </source>
</reference>
<dbReference type="AlphaFoldDB" id="A0AAN9A156"/>
<protein>
    <recommendedName>
        <fullName evidence="4">Condensin-2 complex subunit G2</fullName>
    </recommendedName>
</protein>
<dbReference type="InterPro" id="IPR016024">
    <property type="entry name" value="ARM-type_fold"/>
</dbReference>
<feature type="non-terminal residue" evidence="2">
    <location>
        <position position="1"/>
    </location>
</feature>
<sequence>VQPYNEEILLAVLELSTIYISTIKGPEVFIPEKLMELAVYLHEVVDELEGRVQNSVILLCELWWKQELEEREHLITNILPIFIQYTLSKTGRRKDVVSLHNLQEALHVIEFNNSLVELLVSSAACQLFLTCDEGLKWLSNLFSWQFLVEKLHRSIKCVLPNCSQNQSAKYGEVYFRAWKKNEGEVRKIIEENCIQDLMYAAIHVDPLIGKLSANLHHLLHYVHRQKRHHLVAQTIYVLYDPFLWRSLKAANGYIRMNATGLLCDAFPLSASTLSHEERAELEDKQYHTIITLLTDPCHLVRITAIKGTCNILNKYWYIIPSHIIKTIFQKLISELLCDASSSEVRNQVIKGLILLLDNNDAVSFLKEVLPRISDSFDDISINVRISFVNLLLKIKSLKILRFWRIIPVNHLLHRLEDDMPAVCKLLTQLLLSYFHPAQREDKELLQRCLALLEENLGAARRFYQYASRTLDLPSTVHFILLIWRTIRNYIFSQHVVNSTTDEVSVDCADGSIERPLPAPGHSTLKRSISNQRPAQSVRSVDTAENKENKSVPCQKTRLTASLKDNKYRKESGLKSSEGDDDENCSVLDNPKIVGGLLDTIVILWSTNSYRLCQPNNLKYLEALRMHISRSMPLLFKIFKDNIEIHQTLLYLSSFLPKTLVPTLVGHCLSRLRSLQQDEDSEDSYVTYVNALCNWNRVDDVLELATEWLVESFGTVEVTSAKERRVAGRSVHFAETYNAQPLLALRLIRHILQHPLNKLAALNKNKALVIELCETLRTVKDLIGERLNHREELSTLCTDTFLCDCWAQYLSLISVLHNPAKDTLVNKLGEEREVEEEEENEADLTFDSCYHIQNCFSWAEKVLLPALSREAGGKRRSRAGEEAIKIAVDALNNLLTTGNHLVIIGAADTAFVIDLCAFTNLILKYGECESFWEVSLHVALEGHQYLHTYGYPSNIDEGTILPVNLVCDCITSIAEIPLDSRSLTKEADSVDKALDMVLTSLGQREQAVQNEVFQHIAATVVDSLCSSVEKMKGVNCEMKTIREIGVGLTLIVGVCQSRVKLSSGFMDALTNFLLESVIDSAALLAVAHFLKVLSLDSGKISKYCLKKAVMAVDSIMPRILFPIEMQDSADLDKSNPDVYESYAKTTKEIVDDLKSTLGII</sequence>
<dbReference type="PANTHER" id="PTHR16199:SF4">
    <property type="entry name" value="CONDENSIN-2 COMPLEX SUBUNIT G2"/>
    <property type="match status" value="1"/>
</dbReference>
<keyword evidence="3" id="KW-1185">Reference proteome</keyword>
<evidence type="ECO:0000313" key="2">
    <source>
        <dbReference type="EMBL" id="KAK7070599.1"/>
    </source>
</evidence>
<comment type="caution">
    <text evidence="2">The sequence shown here is derived from an EMBL/GenBank/DDBJ whole genome shotgun (WGS) entry which is preliminary data.</text>
</comment>